<feature type="transmembrane region" description="Helical" evidence="6">
    <location>
        <begin position="371"/>
        <end position="390"/>
    </location>
</feature>
<keyword evidence="8" id="KW-1185">Reference proteome</keyword>
<name>A0A219B9J0_9SPHN</name>
<dbReference type="EMBL" id="NFZT01000001">
    <property type="protein sequence ID" value="OWV34479.1"/>
    <property type="molecule type" value="Genomic_DNA"/>
</dbReference>
<sequence length="434" mass="44637">MLYVGPLRGPMTGRGRRIADDAKANAELSRSISPFMLAVYGLGTILGAGIYVVVGKIIGEAGALAPFAFLAAAAAAALTAFSYAELSARVPESGGSSAFVAHGFDRKWLTAVVGWALVGTGIVSAATIATGFVGYLGEVMSVSKWWAVPALVGALTFVAAIGVKQSAWFMGLTTAAGLIGLLYVLWFTVPNLAGYPAMLGEAWSEGSLPGGRGLGIGILLAAFLAFYAFIGFEDLVTLAEEAENPQRSLPKAIFAALVISLIFYVLIAAAAVSTLSADRLDESAAPLVDVVKEEGRSGYVLTGLSLLIIVNGALAQIVMASRVIHDLGKRRGVSPSWLSHINGSTHTPLLATVISGAVVTALALFLPTEQLASLTSYIILGVFFAANAALVKMKRDGIEAGGGVRTYPVWVPIGGMIACVLLVVGEAALGGGGH</sequence>
<dbReference type="Proteomes" id="UP000198462">
    <property type="component" value="Unassembled WGS sequence"/>
</dbReference>
<dbReference type="AlphaFoldDB" id="A0A219B9J0"/>
<dbReference type="Gene3D" id="1.20.1740.10">
    <property type="entry name" value="Amino acid/polyamine transporter I"/>
    <property type="match status" value="1"/>
</dbReference>
<evidence type="ECO:0000256" key="1">
    <source>
        <dbReference type="ARBA" id="ARBA00004651"/>
    </source>
</evidence>
<comment type="caution">
    <text evidence="7">The sequence shown here is derived from an EMBL/GenBank/DDBJ whole genome shotgun (WGS) entry which is preliminary data.</text>
</comment>
<evidence type="ECO:0000256" key="4">
    <source>
        <dbReference type="ARBA" id="ARBA00022989"/>
    </source>
</evidence>
<dbReference type="InterPro" id="IPR050367">
    <property type="entry name" value="APC_superfamily"/>
</dbReference>
<proteinExistence type="predicted"/>
<feature type="transmembrane region" description="Helical" evidence="6">
    <location>
        <begin position="297"/>
        <end position="324"/>
    </location>
</feature>
<feature type="transmembrane region" description="Helical" evidence="6">
    <location>
        <begin position="345"/>
        <end position="365"/>
    </location>
</feature>
<feature type="transmembrane region" description="Helical" evidence="6">
    <location>
        <begin position="175"/>
        <end position="193"/>
    </location>
</feature>
<feature type="transmembrane region" description="Helical" evidence="6">
    <location>
        <begin position="108"/>
        <end position="133"/>
    </location>
</feature>
<keyword evidence="4 6" id="KW-1133">Transmembrane helix</keyword>
<feature type="transmembrane region" description="Helical" evidence="6">
    <location>
        <begin position="145"/>
        <end position="163"/>
    </location>
</feature>
<gene>
    <name evidence="7" type="ORF">B5C34_14120</name>
</gene>
<dbReference type="Pfam" id="PF13520">
    <property type="entry name" value="AA_permease_2"/>
    <property type="match status" value="1"/>
</dbReference>
<evidence type="ECO:0000256" key="6">
    <source>
        <dbReference type="SAM" id="Phobius"/>
    </source>
</evidence>
<evidence type="ECO:0000313" key="7">
    <source>
        <dbReference type="EMBL" id="OWV34479.1"/>
    </source>
</evidence>
<organism evidence="7 8">
    <name type="scientific">Pacificimonas flava</name>
    <dbReference type="NCBI Taxonomy" id="1234595"/>
    <lineage>
        <taxon>Bacteria</taxon>
        <taxon>Pseudomonadati</taxon>
        <taxon>Pseudomonadota</taxon>
        <taxon>Alphaproteobacteria</taxon>
        <taxon>Sphingomonadales</taxon>
        <taxon>Sphingosinicellaceae</taxon>
        <taxon>Pacificimonas</taxon>
    </lineage>
</organism>
<evidence type="ECO:0000256" key="3">
    <source>
        <dbReference type="ARBA" id="ARBA00022692"/>
    </source>
</evidence>
<feature type="transmembrane region" description="Helical" evidence="6">
    <location>
        <begin position="37"/>
        <end position="58"/>
    </location>
</feature>
<feature type="transmembrane region" description="Helical" evidence="6">
    <location>
        <begin position="213"/>
        <end position="232"/>
    </location>
</feature>
<dbReference type="PIRSF" id="PIRSF006060">
    <property type="entry name" value="AA_transporter"/>
    <property type="match status" value="1"/>
</dbReference>
<reference evidence="8" key="1">
    <citation type="submission" date="2017-05" db="EMBL/GenBank/DDBJ databases">
        <authorList>
            <person name="Lin X."/>
        </authorList>
    </citation>
    <scope>NUCLEOTIDE SEQUENCE [LARGE SCALE GENOMIC DNA]</scope>
    <source>
        <strain evidence="8">JLT2012</strain>
    </source>
</reference>
<accession>A0A219B9J0</accession>
<feature type="transmembrane region" description="Helical" evidence="6">
    <location>
        <begin position="64"/>
        <end position="87"/>
    </location>
</feature>
<protein>
    <recommendedName>
        <fullName evidence="9">Amino acid permease</fullName>
    </recommendedName>
</protein>
<dbReference type="PANTHER" id="PTHR42770:SF11">
    <property type="entry name" value="INNER MEMBRANE TRANSPORT PROTEIN YBAT"/>
    <property type="match status" value="1"/>
</dbReference>
<comment type="subcellular location">
    <subcellularLocation>
        <location evidence="1">Cell membrane</location>
        <topology evidence="1">Multi-pass membrane protein</topology>
    </subcellularLocation>
</comment>
<dbReference type="GO" id="GO:0005886">
    <property type="term" value="C:plasma membrane"/>
    <property type="evidence" value="ECO:0007669"/>
    <property type="project" value="UniProtKB-SubCell"/>
</dbReference>
<keyword evidence="2" id="KW-1003">Cell membrane</keyword>
<keyword evidence="5 6" id="KW-0472">Membrane</keyword>
<evidence type="ECO:0008006" key="9">
    <source>
        <dbReference type="Google" id="ProtNLM"/>
    </source>
</evidence>
<feature type="transmembrane region" description="Helical" evidence="6">
    <location>
        <begin position="410"/>
        <end position="429"/>
    </location>
</feature>
<dbReference type="PANTHER" id="PTHR42770">
    <property type="entry name" value="AMINO ACID TRANSPORTER-RELATED"/>
    <property type="match status" value="1"/>
</dbReference>
<evidence type="ECO:0000256" key="2">
    <source>
        <dbReference type="ARBA" id="ARBA00022475"/>
    </source>
</evidence>
<evidence type="ECO:0000313" key="8">
    <source>
        <dbReference type="Proteomes" id="UP000198462"/>
    </source>
</evidence>
<keyword evidence="3 6" id="KW-0812">Transmembrane</keyword>
<dbReference type="GO" id="GO:0022857">
    <property type="term" value="F:transmembrane transporter activity"/>
    <property type="evidence" value="ECO:0007669"/>
    <property type="project" value="InterPro"/>
</dbReference>
<feature type="transmembrane region" description="Helical" evidence="6">
    <location>
        <begin position="253"/>
        <end position="277"/>
    </location>
</feature>
<dbReference type="InterPro" id="IPR002293">
    <property type="entry name" value="AA/rel_permease1"/>
</dbReference>
<evidence type="ECO:0000256" key="5">
    <source>
        <dbReference type="ARBA" id="ARBA00023136"/>
    </source>
</evidence>
<dbReference type="OrthoDB" id="9804700at2"/>